<evidence type="ECO:0000313" key="1">
    <source>
        <dbReference type="EMBL" id="ANF95024.1"/>
    </source>
</evidence>
<gene>
    <name evidence="1" type="ORF">AR543_02560</name>
</gene>
<name>A0A172ZBK1_9BACL</name>
<dbReference type="Proteomes" id="UP000078148">
    <property type="component" value="Chromosome"/>
</dbReference>
<proteinExistence type="predicted"/>
<dbReference type="RefSeq" id="WP_060531583.1">
    <property type="nucleotide sequence ID" value="NZ_CP013023.1"/>
</dbReference>
<keyword evidence="2" id="KW-1185">Reference proteome</keyword>
<evidence type="ECO:0000313" key="2">
    <source>
        <dbReference type="Proteomes" id="UP000078148"/>
    </source>
</evidence>
<reference evidence="2" key="1">
    <citation type="submission" date="2015-10" db="EMBL/GenBank/DDBJ databases">
        <title>Genome of Paenibacillus bovis sp. nov.</title>
        <authorList>
            <person name="Wu Z."/>
            <person name="Gao C."/>
            <person name="Liu Z."/>
            <person name="Zheng H."/>
        </authorList>
    </citation>
    <scope>NUCLEOTIDE SEQUENCE [LARGE SCALE GENOMIC DNA]</scope>
    <source>
        <strain evidence="2">BD3526</strain>
    </source>
</reference>
<sequence>MKSPLRNITVNHRAFMYWYSSGACFTLNLSPKENKNIKITLLFKANPPDEDPHTFWAFYDIPTQRDGVDTTIHLGKPRHIAEILSYLLTSHQELWTQTTPQILDNAWEILTEMGYKNPTPLWIGEW</sequence>
<dbReference type="AlphaFoldDB" id="A0A172ZBK1"/>
<protein>
    <submittedName>
        <fullName evidence="1">Uncharacterized protein</fullName>
    </submittedName>
</protein>
<reference evidence="1 2" key="2">
    <citation type="journal article" date="2016" name="Int. J. Syst. Evol. Microbiol.">
        <title>Paenibacillus bovis sp. nov., isolated from raw yak (Bos grunniens) milk.</title>
        <authorList>
            <person name="Gao C."/>
            <person name="Han J."/>
            <person name="Liu Z."/>
            <person name="Xu X."/>
            <person name="Hang F."/>
            <person name="Wu Z."/>
        </authorList>
    </citation>
    <scope>NUCLEOTIDE SEQUENCE [LARGE SCALE GENOMIC DNA]</scope>
    <source>
        <strain evidence="1 2">BD3526</strain>
    </source>
</reference>
<dbReference type="PROSITE" id="PS51257">
    <property type="entry name" value="PROKAR_LIPOPROTEIN"/>
    <property type="match status" value="1"/>
</dbReference>
<dbReference type="KEGG" id="pbv:AR543_02560"/>
<organism evidence="1 2">
    <name type="scientific">Paenibacillus bovis</name>
    <dbReference type="NCBI Taxonomy" id="1616788"/>
    <lineage>
        <taxon>Bacteria</taxon>
        <taxon>Bacillati</taxon>
        <taxon>Bacillota</taxon>
        <taxon>Bacilli</taxon>
        <taxon>Bacillales</taxon>
        <taxon>Paenibacillaceae</taxon>
        <taxon>Paenibacillus</taxon>
    </lineage>
</organism>
<dbReference type="OrthoDB" id="2606466at2"/>
<accession>A0A172ZBK1</accession>
<dbReference type="EMBL" id="CP013023">
    <property type="protein sequence ID" value="ANF95024.1"/>
    <property type="molecule type" value="Genomic_DNA"/>
</dbReference>